<dbReference type="InterPro" id="IPR008984">
    <property type="entry name" value="SMAD_FHA_dom_sf"/>
</dbReference>
<evidence type="ECO:0000313" key="10">
    <source>
        <dbReference type="EMBL" id="EDO17185.1"/>
    </source>
</evidence>
<feature type="compositionally biased region" description="Low complexity" evidence="7">
    <location>
        <begin position="62"/>
        <end position="83"/>
    </location>
</feature>
<evidence type="ECO:0000256" key="5">
    <source>
        <dbReference type="ARBA" id="ARBA00022833"/>
    </source>
</evidence>
<feature type="domain" description="RING-type" evidence="9">
    <location>
        <begin position="344"/>
        <end position="388"/>
    </location>
</feature>
<keyword evidence="4" id="KW-0833">Ubl conjugation pathway</keyword>
<dbReference type="GO" id="GO:0032153">
    <property type="term" value="C:cell division site"/>
    <property type="evidence" value="ECO:0007669"/>
    <property type="project" value="TreeGrafter"/>
</dbReference>
<keyword evidence="11" id="KW-1185">Reference proteome</keyword>
<keyword evidence="5" id="KW-0862">Zinc</keyword>
<dbReference type="InterPro" id="IPR000253">
    <property type="entry name" value="FHA_dom"/>
</dbReference>
<dbReference type="eggNOG" id="KOG3872">
    <property type="taxonomic scope" value="Eukaryota"/>
</dbReference>
<evidence type="ECO:0000256" key="2">
    <source>
        <dbReference type="ARBA" id="ARBA00022723"/>
    </source>
</evidence>
<dbReference type="GeneID" id="5545384"/>
<feature type="compositionally biased region" description="Acidic residues" evidence="7">
    <location>
        <begin position="403"/>
        <end position="420"/>
    </location>
</feature>
<proteinExistence type="predicted"/>
<dbReference type="EMBL" id="DS480409">
    <property type="protein sequence ID" value="EDO17185.1"/>
    <property type="molecule type" value="Genomic_DNA"/>
</dbReference>
<evidence type="ECO:0000256" key="3">
    <source>
        <dbReference type="ARBA" id="ARBA00022771"/>
    </source>
</evidence>
<dbReference type="SUPFAM" id="SSF57850">
    <property type="entry name" value="RING/U-box"/>
    <property type="match status" value="1"/>
</dbReference>
<dbReference type="Pfam" id="PF00498">
    <property type="entry name" value="FHA"/>
    <property type="match status" value="1"/>
</dbReference>
<dbReference type="PROSITE" id="PS50006">
    <property type="entry name" value="FHA_DOMAIN"/>
    <property type="match status" value="1"/>
</dbReference>
<feature type="region of interest" description="Disordered" evidence="7">
    <location>
        <begin position="398"/>
        <end position="420"/>
    </location>
</feature>
<protein>
    <submittedName>
        <fullName evidence="10">Uncharacterized protein</fullName>
    </submittedName>
</protein>
<evidence type="ECO:0000259" key="8">
    <source>
        <dbReference type="PROSITE" id="PS50006"/>
    </source>
</evidence>
<dbReference type="PANTHER" id="PTHR15067:SF7">
    <property type="entry name" value="E3 UBIQUITIN-PROTEIN LIGASE DMA1-RELATED"/>
    <property type="match status" value="1"/>
</dbReference>
<dbReference type="Pfam" id="PF17123">
    <property type="entry name" value="zf-RING_11"/>
    <property type="match status" value="1"/>
</dbReference>
<dbReference type="RefSeq" id="XP_001645043.1">
    <property type="nucleotide sequence ID" value="XM_001644993.1"/>
</dbReference>
<accession>A7TKS3</accession>
<gene>
    <name evidence="10" type="ORF">Kpol_1072p55</name>
</gene>
<dbReference type="GO" id="GO:0008270">
    <property type="term" value="F:zinc ion binding"/>
    <property type="evidence" value="ECO:0007669"/>
    <property type="project" value="UniProtKB-KW"/>
</dbReference>
<evidence type="ECO:0000313" key="11">
    <source>
        <dbReference type="Proteomes" id="UP000000267"/>
    </source>
</evidence>
<dbReference type="HOGENOM" id="CLU_654173_0_0_1"/>
<dbReference type="SMART" id="SM00184">
    <property type="entry name" value="RING"/>
    <property type="match status" value="1"/>
</dbReference>
<evidence type="ECO:0000259" key="9">
    <source>
        <dbReference type="PROSITE" id="PS50089"/>
    </source>
</evidence>
<dbReference type="InParanoid" id="A7TKS3"/>
<feature type="domain" description="FHA" evidence="8">
    <location>
        <begin position="208"/>
        <end position="271"/>
    </location>
</feature>
<evidence type="ECO:0000256" key="6">
    <source>
        <dbReference type="PROSITE-ProRule" id="PRU00175"/>
    </source>
</evidence>
<dbReference type="GO" id="GO:0000151">
    <property type="term" value="C:ubiquitin ligase complex"/>
    <property type="evidence" value="ECO:0007669"/>
    <property type="project" value="TreeGrafter"/>
</dbReference>
<dbReference type="InterPro" id="IPR001841">
    <property type="entry name" value="Znf_RING"/>
</dbReference>
<feature type="region of interest" description="Disordered" evidence="7">
    <location>
        <begin position="55"/>
        <end position="92"/>
    </location>
</feature>
<dbReference type="Gene3D" id="3.30.40.10">
    <property type="entry name" value="Zinc/RING finger domain, C3HC4 (zinc finger)"/>
    <property type="match status" value="1"/>
</dbReference>
<dbReference type="Proteomes" id="UP000000267">
    <property type="component" value="Unassembled WGS sequence"/>
</dbReference>
<dbReference type="PROSITE" id="PS50089">
    <property type="entry name" value="ZF_RING_2"/>
    <property type="match status" value="1"/>
</dbReference>
<dbReference type="InterPro" id="IPR013083">
    <property type="entry name" value="Znf_RING/FYVE/PHD"/>
</dbReference>
<dbReference type="GO" id="GO:0016567">
    <property type="term" value="P:protein ubiquitination"/>
    <property type="evidence" value="ECO:0007669"/>
    <property type="project" value="TreeGrafter"/>
</dbReference>
<keyword evidence="2" id="KW-0479">Metal-binding</keyword>
<dbReference type="GO" id="GO:0006511">
    <property type="term" value="P:ubiquitin-dependent protein catabolic process"/>
    <property type="evidence" value="ECO:0007669"/>
    <property type="project" value="TreeGrafter"/>
</dbReference>
<name>A7TKS3_VANPO</name>
<evidence type="ECO:0000256" key="7">
    <source>
        <dbReference type="SAM" id="MobiDB-lite"/>
    </source>
</evidence>
<evidence type="ECO:0000256" key="4">
    <source>
        <dbReference type="ARBA" id="ARBA00022786"/>
    </source>
</evidence>
<keyword evidence="1" id="KW-0808">Transferase</keyword>
<organism evidence="11">
    <name type="scientific">Vanderwaltozyma polyspora (strain ATCC 22028 / DSM 70294 / BCRC 21397 / CBS 2163 / NBRC 10782 / NRRL Y-8283 / UCD 57-17)</name>
    <name type="common">Kluyveromyces polysporus</name>
    <dbReference type="NCBI Taxonomy" id="436907"/>
    <lineage>
        <taxon>Eukaryota</taxon>
        <taxon>Fungi</taxon>
        <taxon>Dikarya</taxon>
        <taxon>Ascomycota</taxon>
        <taxon>Saccharomycotina</taxon>
        <taxon>Saccharomycetes</taxon>
        <taxon>Saccharomycetales</taxon>
        <taxon>Saccharomycetaceae</taxon>
        <taxon>Vanderwaltozyma</taxon>
    </lineage>
</organism>
<sequence length="420" mass="47014">MSLEEDSHCQQTTVSVWIIHLLLEILRRFYKIAMTHGSYLSAILANLSLHKSITSESGSSRGGDNNNVTGSNNNNGIDGIDNNSGGGGGGGANGRSGTNVTFGNELHIVKYSLKHLNELPLVFPLMIDKSNGIGKNLYHQVYPANSEGPLNLDLNLGVDIANLDGSEIEKIKDSKGRFSIRLTSLLDASNLNFYFETMIRKVGPNSQIVIARFTNDNDPIISKIPENVKPIIFKSKVISRIHGCFKVDSQGNWFLHDHFSSSGTFLNNERLSLSKSISKDYPLKDKDIIQFGVTLNDSQGQIYRCVKLRVELNNSWKRNKIVPTRTQSIIKNSNLPYLQNEEICSICLNNIAIQQPVFISHCFHFWHFNCIMPIIQTTYPQFNCPNCRSFIDFLDAQNSSDSSSDEENEPLDQEFECDSI</sequence>
<dbReference type="Gene3D" id="2.60.200.20">
    <property type="match status" value="1"/>
</dbReference>
<keyword evidence="3 6" id="KW-0863">Zinc-finger</keyword>
<dbReference type="STRING" id="436907.A7TKS3"/>
<dbReference type="OrthoDB" id="687730at2759"/>
<dbReference type="FunCoup" id="A7TKS3">
    <property type="interactions" value="196"/>
</dbReference>
<dbReference type="AlphaFoldDB" id="A7TKS3"/>
<dbReference type="PANTHER" id="PTHR15067">
    <property type="entry name" value="E3 UBIQUITIN-PROTEIN LIGASE RNF8"/>
    <property type="match status" value="1"/>
</dbReference>
<dbReference type="SUPFAM" id="SSF49879">
    <property type="entry name" value="SMAD/FHA domain"/>
    <property type="match status" value="1"/>
</dbReference>
<reference evidence="10 11" key="1">
    <citation type="journal article" date="2007" name="Proc. Natl. Acad. Sci. U.S.A.">
        <title>Independent sorting-out of thousands of duplicated gene pairs in two yeast species descended from a whole-genome duplication.</title>
        <authorList>
            <person name="Scannell D.R."/>
            <person name="Frank A.C."/>
            <person name="Conant G.C."/>
            <person name="Byrne K.P."/>
            <person name="Woolfit M."/>
            <person name="Wolfe K.H."/>
        </authorList>
    </citation>
    <scope>NUCLEOTIDE SEQUENCE [LARGE SCALE GENOMIC DNA]</scope>
    <source>
        <strain evidence="11">ATCC 22028 / DSM 70294 / BCRC 21397 / CBS 2163 / NBRC 10782 / NRRL Y-8283 / UCD 57-17</strain>
    </source>
</reference>
<dbReference type="SMART" id="SM00240">
    <property type="entry name" value="FHA"/>
    <property type="match status" value="1"/>
</dbReference>
<dbReference type="KEGG" id="vpo:Kpol_1072p55"/>
<dbReference type="GO" id="GO:0005829">
    <property type="term" value="C:cytosol"/>
    <property type="evidence" value="ECO:0007669"/>
    <property type="project" value="TreeGrafter"/>
</dbReference>
<evidence type="ECO:0000256" key="1">
    <source>
        <dbReference type="ARBA" id="ARBA00022679"/>
    </source>
</evidence>
<dbReference type="GO" id="GO:0061630">
    <property type="term" value="F:ubiquitin protein ligase activity"/>
    <property type="evidence" value="ECO:0007669"/>
    <property type="project" value="TreeGrafter"/>
</dbReference>
<dbReference type="PhylomeDB" id="A7TKS3"/>